<accession>A0A1B0BAJ1</accession>
<dbReference type="VEuPathDB" id="VectorBase:GPPI023977"/>
<evidence type="ECO:0000313" key="1">
    <source>
        <dbReference type="EnsemblMetazoa" id="GPPI023977-PA"/>
    </source>
</evidence>
<keyword evidence="2" id="KW-1185">Reference proteome</keyword>
<protein>
    <submittedName>
        <fullName evidence="1">Uncharacterized protein</fullName>
    </submittedName>
</protein>
<organism evidence="1 2">
    <name type="scientific">Glossina palpalis gambiensis</name>
    <dbReference type="NCBI Taxonomy" id="67801"/>
    <lineage>
        <taxon>Eukaryota</taxon>
        <taxon>Metazoa</taxon>
        <taxon>Ecdysozoa</taxon>
        <taxon>Arthropoda</taxon>
        <taxon>Hexapoda</taxon>
        <taxon>Insecta</taxon>
        <taxon>Pterygota</taxon>
        <taxon>Neoptera</taxon>
        <taxon>Endopterygota</taxon>
        <taxon>Diptera</taxon>
        <taxon>Brachycera</taxon>
        <taxon>Muscomorpha</taxon>
        <taxon>Hippoboscoidea</taxon>
        <taxon>Glossinidae</taxon>
        <taxon>Glossina</taxon>
    </lineage>
</organism>
<dbReference type="STRING" id="67801.A0A1B0BAJ1"/>
<dbReference type="AlphaFoldDB" id="A0A1B0BAJ1"/>
<name>A0A1B0BAJ1_9MUSC</name>
<sequence length="134" mass="15679">MKSAWCVPDWNLMKNVLLKIEKAYSKLYGFKANLYRGFLAILHTEGRHLCSVDIRTVRHSYRLPWIPQLLSCNIKSPQSFTVTRVVPISPQIRLAEDNPASISLYEIYKISCAKMEVKHDFPIMKYYERLSEVQ</sequence>
<dbReference type="EnsemblMetazoa" id="GPPI023977-RA">
    <property type="protein sequence ID" value="GPPI023977-PA"/>
    <property type="gene ID" value="GPPI023977"/>
</dbReference>
<reference evidence="1" key="2">
    <citation type="submission" date="2020-05" db="UniProtKB">
        <authorList>
            <consortium name="EnsemblMetazoa"/>
        </authorList>
    </citation>
    <scope>IDENTIFICATION</scope>
    <source>
        <strain evidence="1">IAEA</strain>
    </source>
</reference>
<dbReference type="EMBL" id="JXJN01011010">
    <property type="status" value="NOT_ANNOTATED_CDS"/>
    <property type="molecule type" value="Genomic_DNA"/>
</dbReference>
<evidence type="ECO:0000313" key="2">
    <source>
        <dbReference type="Proteomes" id="UP000092460"/>
    </source>
</evidence>
<dbReference type="Proteomes" id="UP000092460">
    <property type="component" value="Unassembled WGS sequence"/>
</dbReference>
<proteinExistence type="predicted"/>
<reference evidence="2" key="1">
    <citation type="submission" date="2015-01" db="EMBL/GenBank/DDBJ databases">
        <authorList>
            <person name="Aksoy S."/>
            <person name="Warren W."/>
            <person name="Wilson R.K."/>
        </authorList>
    </citation>
    <scope>NUCLEOTIDE SEQUENCE [LARGE SCALE GENOMIC DNA]</scope>
    <source>
        <strain evidence="2">IAEA</strain>
    </source>
</reference>